<proteinExistence type="predicted"/>
<organism evidence="11 12">
    <name type="scientific">Anaerocolumna cellulosilytica</name>
    <dbReference type="NCBI Taxonomy" id="433286"/>
    <lineage>
        <taxon>Bacteria</taxon>
        <taxon>Bacillati</taxon>
        <taxon>Bacillota</taxon>
        <taxon>Clostridia</taxon>
        <taxon>Lachnospirales</taxon>
        <taxon>Lachnospiraceae</taxon>
        <taxon>Anaerocolumna</taxon>
    </lineage>
</organism>
<dbReference type="SUPFAM" id="SSF47384">
    <property type="entry name" value="Homodimeric domain of signal transducing histidine kinase"/>
    <property type="match status" value="1"/>
</dbReference>
<dbReference type="Gene3D" id="3.30.565.10">
    <property type="entry name" value="Histidine kinase-like ATPase, C-terminal domain"/>
    <property type="match status" value="1"/>
</dbReference>
<dbReference type="InterPro" id="IPR001789">
    <property type="entry name" value="Sig_transdc_resp-reg_receiver"/>
</dbReference>
<evidence type="ECO:0000256" key="1">
    <source>
        <dbReference type="ARBA" id="ARBA00000085"/>
    </source>
</evidence>
<dbReference type="Gene3D" id="1.10.287.130">
    <property type="match status" value="1"/>
</dbReference>
<evidence type="ECO:0000256" key="3">
    <source>
        <dbReference type="ARBA" id="ARBA00018672"/>
    </source>
</evidence>
<dbReference type="SUPFAM" id="SSF52172">
    <property type="entry name" value="CheY-like"/>
    <property type="match status" value="1"/>
</dbReference>
<evidence type="ECO:0000256" key="2">
    <source>
        <dbReference type="ARBA" id="ARBA00012438"/>
    </source>
</evidence>
<dbReference type="EC" id="2.7.13.3" evidence="2"/>
<evidence type="ECO:0000256" key="4">
    <source>
        <dbReference type="ARBA" id="ARBA00022553"/>
    </source>
</evidence>
<keyword evidence="7" id="KW-0418">Kinase</keyword>
<dbReference type="Gene3D" id="3.30.450.20">
    <property type="entry name" value="PAS domain"/>
    <property type="match status" value="1"/>
</dbReference>
<dbReference type="SMART" id="SM00388">
    <property type="entry name" value="HisKA"/>
    <property type="match status" value="1"/>
</dbReference>
<keyword evidence="4" id="KW-0597">Phosphoprotein</keyword>
<protein>
    <recommendedName>
        <fullName evidence="3">Stage 0 sporulation protein A homolog</fullName>
        <ecNumber evidence="2">2.7.13.3</ecNumber>
    </recommendedName>
</protein>
<dbReference type="InterPro" id="IPR011006">
    <property type="entry name" value="CheY-like_superfamily"/>
</dbReference>
<dbReference type="Pfam" id="PF00512">
    <property type="entry name" value="HisKA"/>
    <property type="match status" value="1"/>
</dbReference>
<evidence type="ECO:0000256" key="6">
    <source>
        <dbReference type="ARBA" id="ARBA00022741"/>
    </source>
</evidence>
<dbReference type="InterPro" id="IPR003661">
    <property type="entry name" value="HisK_dim/P_dom"/>
</dbReference>
<keyword evidence="9" id="KW-0902">Two-component regulatory system</keyword>
<dbReference type="InterPro" id="IPR004358">
    <property type="entry name" value="Sig_transdc_His_kin-like_C"/>
</dbReference>
<evidence type="ECO:0000256" key="10">
    <source>
        <dbReference type="ARBA" id="ARBA00024867"/>
    </source>
</evidence>
<dbReference type="SMART" id="SM00387">
    <property type="entry name" value="HATPase_c"/>
    <property type="match status" value="1"/>
</dbReference>
<keyword evidence="6" id="KW-0547">Nucleotide-binding</keyword>
<dbReference type="PANTHER" id="PTHR43065">
    <property type="entry name" value="SENSOR HISTIDINE KINASE"/>
    <property type="match status" value="1"/>
</dbReference>
<dbReference type="PROSITE" id="PS50110">
    <property type="entry name" value="RESPONSE_REGULATORY"/>
    <property type="match status" value="1"/>
</dbReference>
<evidence type="ECO:0000256" key="8">
    <source>
        <dbReference type="ARBA" id="ARBA00022840"/>
    </source>
</evidence>
<dbReference type="Proteomes" id="UP000515561">
    <property type="component" value="Chromosome"/>
</dbReference>
<dbReference type="Pfam" id="PF00072">
    <property type="entry name" value="Response_reg"/>
    <property type="match status" value="1"/>
</dbReference>
<dbReference type="SUPFAM" id="SSF55874">
    <property type="entry name" value="ATPase domain of HSP90 chaperone/DNA topoisomerase II/histidine kinase"/>
    <property type="match status" value="1"/>
</dbReference>
<dbReference type="GO" id="GO:0005524">
    <property type="term" value="F:ATP binding"/>
    <property type="evidence" value="ECO:0007669"/>
    <property type="project" value="UniProtKB-KW"/>
</dbReference>
<dbReference type="RefSeq" id="WP_184092394.1">
    <property type="nucleotide sequence ID" value="NZ_AP023367.1"/>
</dbReference>
<dbReference type="EMBL" id="AP023367">
    <property type="protein sequence ID" value="BCJ96011.1"/>
    <property type="molecule type" value="Genomic_DNA"/>
</dbReference>
<dbReference type="InterPro" id="IPR036097">
    <property type="entry name" value="HisK_dim/P_sf"/>
</dbReference>
<dbReference type="CDD" id="cd00082">
    <property type="entry name" value="HisKA"/>
    <property type="match status" value="1"/>
</dbReference>
<gene>
    <name evidence="11" type="ORF">acsn021_35800</name>
</gene>
<name>A0A6S6RB10_9FIRM</name>
<comment type="catalytic activity">
    <reaction evidence="1">
        <text>ATP + protein L-histidine = ADP + protein N-phospho-L-histidine.</text>
        <dbReference type="EC" id="2.7.13.3"/>
    </reaction>
</comment>
<evidence type="ECO:0000256" key="5">
    <source>
        <dbReference type="ARBA" id="ARBA00022679"/>
    </source>
</evidence>
<reference evidence="11 12" key="1">
    <citation type="journal article" date="2016" name="Int. J. Syst. Evol. Microbiol.">
        <title>Descriptions of Anaerotaenia torta gen. nov., sp. nov. and Anaerocolumna cellulosilytica gen. nov., sp. nov. isolated from a methanogenic reactor of cattle waste.</title>
        <authorList>
            <person name="Uek A."/>
            <person name="Ohtaki Y."/>
            <person name="Kaku N."/>
            <person name="Ueki K."/>
        </authorList>
    </citation>
    <scope>NUCLEOTIDE SEQUENCE [LARGE SCALE GENOMIC DNA]</scope>
    <source>
        <strain evidence="11 12">SN021</strain>
    </source>
</reference>
<sequence>MLKDLPGSKLWKILFITILGVTLITASVIMTFNSHKNEIINQQKEQIITNAETASRSLQTFFIEKCHGMDLYFNSIVFNIENSEILKTQMKDILEQYYQKEKEYIHNLSFITAEKGKELLDTLSQNSNNTFCSNYEYQPEGFFVLYLIKPLYIEKEFIGIIKAGINLNKVYDKILYPVQVGDKGYCTVKDQNGIILMHGTKSQIGINSKEDRKKLHPELDPKGVDQLVENQIGGKSGSDIVNSYWWDNVEAGKVKKIIGYTPVSVVENYWVVSVIMEYAQIAGILHRTLGITLLVGLVLVLFFGTLIYYVTKELKSSRYMQKEWMYERELSEAVYQLRKQEEKVQQYDRLQTMGILTGTIAHEFNNLMTPILIYCELLLQGINNVSERQEAVSEIAAAAKRCTELSRQLLDYGRTENIEAKMLVFDAAAAIKSTLKMTEKLIPKEVRLVPFISTKPVRILGNQGTLNQIIINLCTNAYQAMRNTGGEIQIVLENRQDTALLIIKDTGCGMDEEVLSNIFEPFFTTKMPGEGTGLGLPVVHRLVSKMKGVITVESELGQGTTFTITFPIVAVSEGQENSKGTKQEYIIARNRRVMILDDKKEIVKSIARGLEKINWTTEGYTNPVKAYAHLKENSEKIDILLTDYSMPIINGLELSTVIKKLNPNIRIIVMTGYLEKDLETYIEKGIIDAYVIKPVSVKEIVETANKLYSDNNYDLILRN</sequence>
<dbReference type="Pfam" id="PF02518">
    <property type="entry name" value="HATPase_c"/>
    <property type="match status" value="1"/>
</dbReference>
<dbReference type="CDD" id="cd18774">
    <property type="entry name" value="PDC2_HK_sensor"/>
    <property type="match status" value="1"/>
</dbReference>
<dbReference type="InterPro" id="IPR005467">
    <property type="entry name" value="His_kinase_dom"/>
</dbReference>
<dbReference type="Gene3D" id="3.40.50.2300">
    <property type="match status" value="1"/>
</dbReference>
<dbReference type="SMART" id="SM00448">
    <property type="entry name" value="REC"/>
    <property type="match status" value="1"/>
</dbReference>
<keyword evidence="5" id="KW-0808">Transferase</keyword>
<dbReference type="PRINTS" id="PR00344">
    <property type="entry name" value="BCTRLSENSOR"/>
</dbReference>
<dbReference type="AlphaFoldDB" id="A0A6S6RB10"/>
<accession>A0A6S6RB10</accession>
<dbReference type="InterPro" id="IPR036890">
    <property type="entry name" value="HATPase_C_sf"/>
</dbReference>
<dbReference type="InterPro" id="IPR003594">
    <property type="entry name" value="HATPase_dom"/>
</dbReference>
<dbReference type="PANTHER" id="PTHR43065:SF46">
    <property type="entry name" value="C4-DICARBOXYLATE TRANSPORT SENSOR PROTEIN DCTB"/>
    <property type="match status" value="1"/>
</dbReference>
<evidence type="ECO:0000256" key="7">
    <source>
        <dbReference type="ARBA" id="ARBA00022777"/>
    </source>
</evidence>
<keyword evidence="12" id="KW-1185">Reference proteome</keyword>
<evidence type="ECO:0000313" key="11">
    <source>
        <dbReference type="EMBL" id="BCJ96011.1"/>
    </source>
</evidence>
<evidence type="ECO:0000256" key="9">
    <source>
        <dbReference type="ARBA" id="ARBA00023012"/>
    </source>
</evidence>
<dbReference type="KEGG" id="acel:acsn021_35800"/>
<comment type="function">
    <text evidence="10">May play the central regulatory role in sporulation. It may be an element of the effector pathway responsible for the activation of sporulation genes in response to nutritional stress. Spo0A may act in concert with spo0H (a sigma factor) to control the expression of some genes that are critical to the sporulation process.</text>
</comment>
<evidence type="ECO:0000313" key="12">
    <source>
        <dbReference type="Proteomes" id="UP000515561"/>
    </source>
</evidence>
<keyword evidence="8" id="KW-0067">ATP-binding</keyword>
<dbReference type="GO" id="GO:0000155">
    <property type="term" value="F:phosphorelay sensor kinase activity"/>
    <property type="evidence" value="ECO:0007669"/>
    <property type="project" value="InterPro"/>
</dbReference>
<dbReference type="PROSITE" id="PS50109">
    <property type="entry name" value="HIS_KIN"/>
    <property type="match status" value="1"/>
</dbReference>